<proteinExistence type="predicted"/>
<feature type="domain" description="Cytochrome c" evidence="7">
    <location>
        <begin position="323"/>
        <end position="402"/>
    </location>
</feature>
<dbReference type="InterPro" id="IPR009056">
    <property type="entry name" value="Cyt_c-like_dom"/>
</dbReference>
<sequence>MTKKRKIIFFAAGVLVLLVILLAGKLGAIPVPGVKSVFQTPGTCSTCHETWYDESAYAFNPTGNKNPPKGVTIGCAECHPVQYEEYRLSAMGSSKNPLRPGCTNCHDNVHSVYNWFDYMYLAPRTWIDQVQIGLRDRDTYNRTLSPNLANKARAQFLANDSQRCRECHTDPTHQALLKGTRGEFRPDIPPHQQMVKEKMTCVQCHQNLMHNLSYPAPWTGKPTAAENGNAKAGAAKSQACAGCHGPDGNSPTAAFPSIAQLNANYIFMQLQDFKNGSRKNPVMSGMVAALSVADMADLAKYFSQQQMRPTVVLPEVLQLRARSDLEIGERLYREDCARCHGLSGRGQGIFPRLAGQRPEYLLAQIDAFRNRTRSAHSIMRSVVDGLKADDLKPIFNYLGSLN</sequence>
<evidence type="ECO:0000256" key="5">
    <source>
        <dbReference type="ARBA" id="ARBA00022982"/>
    </source>
</evidence>
<dbReference type="Pfam" id="PF00034">
    <property type="entry name" value="Cytochrom_C"/>
    <property type="match status" value="2"/>
</dbReference>
<name>A0A1J5SFT5_9ZZZZ</name>
<comment type="caution">
    <text evidence="8">The sequence shown here is derived from an EMBL/GenBank/DDBJ whole genome shotgun (WGS) entry which is preliminary data.</text>
</comment>
<keyword evidence="2" id="KW-0813">Transport</keyword>
<evidence type="ECO:0000256" key="4">
    <source>
        <dbReference type="ARBA" id="ARBA00022723"/>
    </source>
</evidence>
<keyword evidence="3" id="KW-0349">Heme</keyword>
<reference evidence="8" key="1">
    <citation type="submission" date="2016-10" db="EMBL/GenBank/DDBJ databases">
        <title>Sequence of Gallionella enrichment culture.</title>
        <authorList>
            <person name="Poehlein A."/>
            <person name="Muehling M."/>
            <person name="Daniel R."/>
        </authorList>
    </citation>
    <scope>NUCLEOTIDE SEQUENCE</scope>
</reference>
<dbReference type="GO" id="GO:0009055">
    <property type="term" value="F:electron transfer activity"/>
    <property type="evidence" value="ECO:0007669"/>
    <property type="project" value="InterPro"/>
</dbReference>
<dbReference type="GO" id="GO:0046872">
    <property type="term" value="F:metal ion binding"/>
    <property type="evidence" value="ECO:0007669"/>
    <property type="project" value="UniProtKB-KW"/>
</dbReference>
<dbReference type="PANTHER" id="PTHR33751:SF9">
    <property type="entry name" value="CYTOCHROME C4"/>
    <property type="match status" value="1"/>
</dbReference>
<keyword evidence="6" id="KW-0408">Iron</keyword>
<dbReference type="Pfam" id="PF03264">
    <property type="entry name" value="Cytochrom_NNT"/>
    <property type="match status" value="1"/>
</dbReference>
<gene>
    <name evidence="8" type="primary">cc4_3</name>
    <name evidence="8" type="ORF">GALL_189830</name>
</gene>
<dbReference type="InterPro" id="IPR036280">
    <property type="entry name" value="Multihaem_cyt_sf"/>
</dbReference>
<evidence type="ECO:0000256" key="2">
    <source>
        <dbReference type="ARBA" id="ARBA00022448"/>
    </source>
</evidence>
<feature type="domain" description="Cytochrome c" evidence="7">
    <location>
        <begin position="228"/>
        <end position="306"/>
    </location>
</feature>
<dbReference type="AlphaFoldDB" id="A0A1J5SFT5"/>
<dbReference type="InterPro" id="IPR036909">
    <property type="entry name" value="Cyt_c-like_dom_sf"/>
</dbReference>
<dbReference type="SUPFAM" id="SSF46626">
    <property type="entry name" value="Cytochrome c"/>
    <property type="match status" value="2"/>
</dbReference>
<dbReference type="GO" id="GO:0030313">
    <property type="term" value="C:cell envelope"/>
    <property type="evidence" value="ECO:0007669"/>
    <property type="project" value="UniProtKB-SubCell"/>
</dbReference>
<keyword evidence="4" id="KW-0479">Metal-binding</keyword>
<dbReference type="EMBL" id="MLJW01000111">
    <property type="protein sequence ID" value="OIQ99069.1"/>
    <property type="molecule type" value="Genomic_DNA"/>
</dbReference>
<organism evidence="8">
    <name type="scientific">mine drainage metagenome</name>
    <dbReference type="NCBI Taxonomy" id="410659"/>
    <lineage>
        <taxon>unclassified sequences</taxon>
        <taxon>metagenomes</taxon>
        <taxon>ecological metagenomes</taxon>
    </lineage>
</organism>
<evidence type="ECO:0000256" key="3">
    <source>
        <dbReference type="ARBA" id="ARBA00022617"/>
    </source>
</evidence>
<accession>A0A1J5SFT5</accession>
<dbReference type="PANTHER" id="PTHR33751">
    <property type="entry name" value="CBB3-TYPE CYTOCHROME C OXIDASE SUBUNIT FIXP"/>
    <property type="match status" value="1"/>
</dbReference>
<comment type="subcellular location">
    <subcellularLocation>
        <location evidence="1">Cell envelope</location>
    </subcellularLocation>
</comment>
<evidence type="ECO:0000256" key="6">
    <source>
        <dbReference type="ARBA" id="ARBA00023004"/>
    </source>
</evidence>
<protein>
    <submittedName>
        <fullName evidence="8">Cytochrome c4</fullName>
    </submittedName>
</protein>
<evidence type="ECO:0000256" key="1">
    <source>
        <dbReference type="ARBA" id="ARBA00004196"/>
    </source>
</evidence>
<evidence type="ECO:0000259" key="7">
    <source>
        <dbReference type="PROSITE" id="PS51007"/>
    </source>
</evidence>
<dbReference type="PROSITE" id="PS51007">
    <property type="entry name" value="CYTC"/>
    <property type="match status" value="2"/>
</dbReference>
<dbReference type="Gene3D" id="1.10.760.10">
    <property type="entry name" value="Cytochrome c-like domain"/>
    <property type="match status" value="2"/>
</dbReference>
<dbReference type="Gene3D" id="1.10.3820.10">
    <property type="entry name" value="Di-heme elbow motif domain"/>
    <property type="match status" value="1"/>
</dbReference>
<keyword evidence="5" id="KW-0249">Electron transport</keyword>
<dbReference type="InterPro" id="IPR038266">
    <property type="entry name" value="NapC/NirT_cytc_sf"/>
</dbReference>
<dbReference type="InterPro" id="IPR050597">
    <property type="entry name" value="Cytochrome_c_Oxidase_Subunit"/>
</dbReference>
<dbReference type="InterPro" id="IPR005126">
    <property type="entry name" value="NapC/NirT_cyt_c_N"/>
</dbReference>
<evidence type="ECO:0000313" key="8">
    <source>
        <dbReference type="EMBL" id="OIQ99069.1"/>
    </source>
</evidence>
<dbReference type="GO" id="GO:0020037">
    <property type="term" value="F:heme binding"/>
    <property type="evidence" value="ECO:0007669"/>
    <property type="project" value="InterPro"/>
</dbReference>
<dbReference type="SUPFAM" id="SSF48695">
    <property type="entry name" value="Multiheme cytochromes"/>
    <property type="match status" value="1"/>
</dbReference>